<sequence length="395" mass="41073">MHRTRTADLPRTSRPAGATVLLTALVAALLAALLAALVAVAWPTAATAAAEVAPTPAQPDDTVTWTVQPATAEGPDDRISLRHVLDPGASVAEHVTITNLGETAATFAVYAGDGVLSDSGYFDLPPTGTPPRDGGSWVALGTVEGAQAQEDGTLLVSLDAGAAVTVPLTITVPADARPGDHPAGVVAELVAGDDLRLAARNGVRLHLRVTGDIEAGLAPTDVTTRWEPSWNPFAPGTVHVSYRVENTGDVRLAARAVTTLAGPFGVAAAEDRTEVREVLPGQQVLVEAAVPVWPVVRVTGHVDTRPWVVGEDVVDAALRTGSAQVTVWTVPWTQLALLVLVVGGVLGVRWWRRRSAATLQARIDAAVAAARDPEPVGSQQAGDRLHPEAGRRHGE</sequence>
<evidence type="ECO:0000313" key="3">
    <source>
        <dbReference type="EMBL" id="QVI62457.1"/>
    </source>
</evidence>
<gene>
    <name evidence="3" type="ORF">KG103_00395</name>
</gene>
<feature type="region of interest" description="Disordered" evidence="1">
    <location>
        <begin position="370"/>
        <end position="395"/>
    </location>
</feature>
<keyword evidence="2" id="KW-0472">Membrane</keyword>
<accession>A0ABX8D9M5</accession>
<dbReference type="EMBL" id="CP074405">
    <property type="protein sequence ID" value="QVI62457.1"/>
    <property type="molecule type" value="Genomic_DNA"/>
</dbReference>
<reference evidence="3 4" key="1">
    <citation type="submission" date="2021-05" db="EMBL/GenBank/DDBJ databases">
        <title>Novel species in genus Cellulomonas.</title>
        <authorList>
            <person name="Zhang G."/>
        </authorList>
    </citation>
    <scope>NUCLEOTIDE SEQUENCE [LARGE SCALE GENOMIC DNA]</scope>
    <source>
        <strain evidence="4">zg-ZUI222</strain>
    </source>
</reference>
<keyword evidence="2" id="KW-1133">Transmembrane helix</keyword>
<evidence type="ECO:0008006" key="5">
    <source>
        <dbReference type="Google" id="ProtNLM"/>
    </source>
</evidence>
<organism evidence="3 4">
    <name type="scientific">Cellulomonas wangleii</name>
    <dbReference type="NCBI Taxonomy" id="2816956"/>
    <lineage>
        <taxon>Bacteria</taxon>
        <taxon>Bacillati</taxon>
        <taxon>Actinomycetota</taxon>
        <taxon>Actinomycetes</taxon>
        <taxon>Micrococcales</taxon>
        <taxon>Cellulomonadaceae</taxon>
        <taxon>Cellulomonas</taxon>
    </lineage>
</organism>
<name>A0ABX8D9M5_9CELL</name>
<feature type="compositionally biased region" description="Basic and acidic residues" evidence="1">
    <location>
        <begin position="383"/>
        <end position="395"/>
    </location>
</feature>
<protein>
    <recommendedName>
        <fullName evidence="5">DUF916 domain-containing protein</fullName>
    </recommendedName>
</protein>
<keyword evidence="4" id="KW-1185">Reference proteome</keyword>
<dbReference type="Proteomes" id="UP000677804">
    <property type="component" value="Chromosome"/>
</dbReference>
<evidence type="ECO:0000256" key="2">
    <source>
        <dbReference type="SAM" id="Phobius"/>
    </source>
</evidence>
<evidence type="ECO:0000313" key="4">
    <source>
        <dbReference type="Proteomes" id="UP000677804"/>
    </source>
</evidence>
<dbReference type="RefSeq" id="WP_207340118.1">
    <property type="nucleotide sequence ID" value="NZ_CP074405.1"/>
</dbReference>
<proteinExistence type="predicted"/>
<evidence type="ECO:0000256" key="1">
    <source>
        <dbReference type="SAM" id="MobiDB-lite"/>
    </source>
</evidence>
<feature type="transmembrane region" description="Helical" evidence="2">
    <location>
        <begin position="332"/>
        <end position="351"/>
    </location>
</feature>
<keyword evidence="2" id="KW-0812">Transmembrane</keyword>